<sequence>MKAMYILYACILCRMVLIASFSLSLLFFCVILAAFLTSCSNSQLSPTSNMSVSDASDPGVRFLLVNYPCWFWRSLALCLHVNTRFYSMFSVHMLICLFMD</sequence>
<evidence type="ECO:0000256" key="1">
    <source>
        <dbReference type="SAM" id="Phobius"/>
    </source>
</evidence>
<feature type="transmembrane region" description="Helical" evidence="1">
    <location>
        <begin position="12"/>
        <end position="36"/>
    </location>
</feature>
<keyword evidence="1" id="KW-0812">Transmembrane</keyword>
<dbReference type="AlphaFoldDB" id="A0A0A9ABM6"/>
<reference evidence="2" key="2">
    <citation type="journal article" date="2015" name="Data Brief">
        <title>Shoot transcriptome of the giant reed, Arundo donax.</title>
        <authorList>
            <person name="Barrero R.A."/>
            <person name="Guerrero F.D."/>
            <person name="Moolhuijzen P."/>
            <person name="Goolsby J.A."/>
            <person name="Tidwell J."/>
            <person name="Bellgard S.E."/>
            <person name="Bellgard M.I."/>
        </authorList>
    </citation>
    <scope>NUCLEOTIDE SEQUENCE</scope>
    <source>
        <tissue evidence="2">Shoot tissue taken approximately 20 cm above the soil surface</tissue>
    </source>
</reference>
<keyword evidence="1" id="KW-0472">Membrane</keyword>
<protein>
    <submittedName>
        <fullName evidence="2">Uncharacterized protein</fullName>
    </submittedName>
</protein>
<dbReference type="EMBL" id="GBRH01251500">
    <property type="protein sequence ID" value="JAD46395.1"/>
    <property type="molecule type" value="Transcribed_RNA"/>
</dbReference>
<proteinExistence type="predicted"/>
<keyword evidence="1" id="KW-1133">Transmembrane helix</keyword>
<name>A0A0A9ABM6_ARUDO</name>
<reference evidence="2" key="1">
    <citation type="submission" date="2014-09" db="EMBL/GenBank/DDBJ databases">
        <authorList>
            <person name="Magalhaes I.L.F."/>
            <person name="Oliveira U."/>
            <person name="Santos F.R."/>
            <person name="Vidigal T.H.D.A."/>
            <person name="Brescovit A.D."/>
            <person name="Santos A.J."/>
        </authorList>
    </citation>
    <scope>NUCLEOTIDE SEQUENCE</scope>
    <source>
        <tissue evidence="2">Shoot tissue taken approximately 20 cm above the soil surface</tissue>
    </source>
</reference>
<organism evidence="2">
    <name type="scientific">Arundo donax</name>
    <name type="common">Giant reed</name>
    <name type="synonym">Donax arundinaceus</name>
    <dbReference type="NCBI Taxonomy" id="35708"/>
    <lineage>
        <taxon>Eukaryota</taxon>
        <taxon>Viridiplantae</taxon>
        <taxon>Streptophyta</taxon>
        <taxon>Embryophyta</taxon>
        <taxon>Tracheophyta</taxon>
        <taxon>Spermatophyta</taxon>
        <taxon>Magnoliopsida</taxon>
        <taxon>Liliopsida</taxon>
        <taxon>Poales</taxon>
        <taxon>Poaceae</taxon>
        <taxon>PACMAD clade</taxon>
        <taxon>Arundinoideae</taxon>
        <taxon>Arundineae</taxon>
        <taxon>Arundo</taxon>
    </lineage>
</organism>
<accession>A0A0A9ABM6</accession>
<evidence type="ECO:0000313" key="2">
    <source>
        <dbReference type="EMBL" id="JAD46395.1"/>
    </source>
</evidence>